<dbReference type="PROSITE" id="PS51085">
    <property type="entry name" value="2FE2S_FER_2"/>
    <property type="match status" value="1"/>
</dbReference>
<accession>A0A059FUI5</accession>
<dbReference type="InterPro" id="IPR012675">
    <property type="entry name" value="Beta-grasp_dom_sf"/>
</dbReference>
<comment type="caution">
    <text evidence="8">The sequence shown here is derived from an EMBL/GenBank/DDBJ whole genome shotgun (WGS) entry which is preliminary data.</text>
</comment>
<dbReference type="InterPro" id="IPR002888">
    <property type="entry name" value="2Fe-2S-bd"/>
</dbReference>
<evidence type="ECO:0000256" key="2">
    <source>
        <dbReference type="ARBA" id="ARBA00022723"/>
    </source>
</evidence>
<feature type="domain" description="2Fe-2S ferredoxin-type" evidence="7">
    <location>
        <begin position="2"/>
        <end position="78"/>
    </location>
</feature>
<dbReference type="Gene3D" id="1.10.150.120">
    <property type="entry name" value="[2Fe-2S]-binding domain"/>
    <property type="match status" value="1"/>
</dbReference>
<protein>
    <submittedName>
        <fullName evidence="8">Carbon monoxide dehydrogenase small subunit</fullName>
    </submittedName>
</protein>
<evidence type="ECO:0000256" key="4">
    <source>
        <dbReference type="ARBA" id="ARBA00023004"/>
    </source>
</evidence>
<dbReference type="InterPro" id="IPR001041">
    <property type="entry name" value="2Fe-2S_ferredoxin-type"/>
</dbReference>
<evidence type="ECO:0000256" key="3">
    <source>
        <dbReference type="ARBA" id="ARBA00023002"/>
    </source>
</evidence>
<keyword evidence="3" id="KW-0560">Oxidoreductase</keyword>
<proteinExistence type="predicted"/>
<keyword evidence="9" id="KW-1185">Reference proteome</keyword>
<dbReference type="AlphaFoldDB" id="A0A059FUI5"/>
<dbReference type="FunFam" id="3.10.20.30:FF:000020">
    <property type="entry name" value="Xanthine dehydrogenase iron-sulfur subunit"/>
    <property type="match status" value="1"/>
</dbReference>
<keyword evidence="5" id="KW-0411">Iron-sulfur</keyword>
<sequence length="205" mass="21831">MPTLTLAVNGNIVTREVTSSTLLVQFLRDQLGLTGTHVGCDSTQCGACTVHLNGDAIKSCTALALSCDGGKVTTIEGLAQNGKLHPMQEAFRANHGLQCGYCTPGFVMAAVKIAERLGPNADEETLREEMDGNLCRCTGYQNIVKSIRAGAKAMLENEARDEISSSPQGLTDPDARVCNDAPQTQEQSAERKAQVDVFIENSRGS</sequence>
<dbReference type="InterPro" id="IPR036884">
    <property type="entry name" value="2Fe-2S-bd_dom_sf"/>
</dbReference>
<dbReference type="EMBL" id="ARYK01000001">
    <property type="protein sequence ID" value="KCZ94272.1"/>
    <property type="molecule type" value="Genomic_DNA"/>
</dbReference>
<dbReference type="OrthoDB" id="9792018at2"/>
<feature type="region of interest" description="Disordered" evidence="6">
    <location>
        <begin position="158"/>
        <end position="205"/>
    </location>
</feature>
<reference evidence="8 9" key="1">
    <citation type="journal article" date="2014" name="Antonie Van Leeuwenhoek">
        <title>Hyphomonas beringensis sp. nov. and Hyphomonas chukchiensis sp. nov., isolated from surface seawater of the Bering Sea and Chukchi Sea.</title>
        <authorList>
            <person name="Li C."/>
            <person name="Lai Q."/>
            <person name="Li G."/>
            <person name="Dong C."/>
            <person name="Wang J."/>
            <person name="Liao Y."/>
            <person name="Shao Z."/>
        </authorList>
    </citation>
    <scope>NUCLEOTIDE SEQUENCE [LARGE SCALE GENOMIC DNA]</scope>
    <source>
        <strain evidence="8 9">MHS-2</strain>
    </source>
</reference>
<gene>
    <name evidence="8" type="ORF">HJO_02820</name>
</gene>
<dbReference type="SUPFAM" id="SSF54292">
    <property type="entry name" value="2Fe-2S ferredoxin-like"/>
    <property type="match status" value="1"/>
</dbReference>
<dbReference type="InterPro" id="IPR051452">
    <property type="entry name" value="Diverse_Oxidoreductases"/>
</dbReference>
<dbReference type="PANTHER" id="PTHR44379">
    <property type="entry name" value="OXIDOREDUCTASE WITH IRON-SULFUR SUBUNIT"/>
    <property type="match status" value="1"/>
</dbReference>
<dbReference type="FunFam" id="1.10.150.120:FF:000003">
    <property type="entry name" value="Carbon monoxide dehydrogenase, small subunit"/>
    <property type="match status" value="1"/>
</dbReference>
<dbReference type="InterPro" id="IPR036010">
    <property type="entry name" value="2Fe-2S_ferredoxin-like_sf"/>
</dbReference>
<organism evidence="8 9">
    <name type="scientific">Hyphomonas johnsonii MHS-2</name>
    <dbReference type="NCBI Taxonomy" id="1280950"/>
    <lineage>
        <taxon>Bacteria</taxon>
        <taxon>Pseudomonadati</taxon>
        <taxon>Pseudomonadota</taxon>
        <taxon>Alphaproteobacteria</taxon>
        <taxon>Hyphomonadales</taxon>
        <taxon>Hyphomonadaceae</taxon>
        <taxon>Hyphomonas</taxon>
    </lineage>
</organism>
<dbReference type="STRING" id="1280950.HJO_02820"/>
<dbReference type="Proteomes" id="UP000025171">
    <property type="component" value="Unassembled WGS sequence"/>
</dbReference>
<evidence type="ECO:0000256" key="5">
    <source>
        <dbReference type="ARBA" id="ARBA00023014"/>
    </source>
</evidence>
<dbReference type="PANTHER" id="PTHR44379:SF5">
    <property type="entry name" value="OXIDOREDUCTASE WITH IRON-SULFUR SUBUNIT"/>
    <property type="match status" value="1"/>
</dbReference>
<dbReference type="Pfam" id="PF01799">
    <property type="entry name" value="Fer2_2"/>
    <property type="match status" value="1"/>
</dbReference>
<evidence type="ECO:0000313" key="8">
    <source>
        <dbReference type="EMBL" id="KCZ94272.1"/>
    </source>
</evidence>
<keyword evidence="1" id="KW-0001">2Fe-2S</keyword>
<keyword evidence="4" id="KW-0408">Iron</keyword>
<dbReference type="GO" id="GO:0046872">
    <property type="term" value="F:metal ion binding"/>
    <property type="evidence" value="ECO:0007669"/>
    <property type="project" value="UniProtKB-KW"/>
</dbReference>
<evidence type="ECO:0000313" key="9">
    <source>
        <dbReference type="Proteomes" id="UP000025171"/>
    </source>
</evidence>
<evidence type="ECO:0000259" key="7">
    <source>
        <dbReference type="PROSITE" id="PS51085"/>
    </source>
</evidence>
<evidence type="ECO:0000256" key="6">
    <source>
        <dbReference type="SAM" id="MobiDB-lite"/>
    </source>
</evidence>
<dbReference type="PATRIC" id="fig|1280950.3.peg.574"/>
<dbReference type="eggNOG" id="COG2080">
    <property type="taxonomic scope" value="Bacteria"/>
</dbReference>
<keyword evidence="2" id="KW-0479">Metal-binding</keyword>
<dbReference type="Gene3D" id="3.10.20.30">
    <property type="match status" value="1"/>
</dbReference>
<name>A0A059FUI5_9PROT</name>
<dbReference type="SUPFAM" id="SSF47741">
    <property type="entry name" value="CO dehydrogenase ISP C-domain like"/>
    <property type="match status" value="1"/>
</dbReference>
<dbReference type="GO" id="GO:0016491">
    <property type="term" value="F:oxidoreductase activity"/>
    <property type="evidence" value="ECO:0007669"/>
    <property type="project" value="UniProtKB-KW"/>
</dbReference>
<dbReference type="GO" id="GO:0051537">
    <property type="term" value="F:2 iron, 2 sulfur cluster binding"/>
    <property type="evidence" value="ECO:0007669"/>
    <property type="project" value="UniProtKB-KW"/>
</dbReference>
<evidence type="ECO:0000256" key="1">
    <source>
        <dbReference type="ARBA" id="ARBA00022714"/>
    </source>
</evidence>
<dbReference type="Pfam" id="PF00111">
    <property type="entry name" value="Fer2"/>
    <property type="match status" value="1"/>
</dbReference>